<proteinExistence type="predicted"/>
<feature type="compositionally biased region" description="Acidic residues" evidence="1">
    <location>
        <begin position="71"/>
        <end position="114"/>
    </location>
</feature>
<dbReference type="EMBL" id="CP017141">
    <property type="protein sequence ID" value="AOM79456.1"/>
    <property type="molecule type" value="Genomic_DNA"/>
</dbReference>
<protein>
    <submittedName>
        <fullName evidence="2">Uncharacterized protein</fullName>
    </submittedName>
</protein>
<dbReference type="Proteomes" id="UP000094313">
    <property type="component" value="Chromosome"/>
</dbReference>
<gene>
    <name evidence="2" type="ORF">BFS30_21205</name>
</gene>
<feature type="region of interest" description="Disordered" evidence="1">
    <location>
        <begin position="34"/>
        <end position="114"/>
    </location>
</feature>
<dbReference type="KEGG" id="psty:BFS30_21205"/>
<dbReference type="AlphaFoldDB" id="A0A1D7QL96"/>
<accession>A0A1D7QL96</accession>
<evidence type="ECO:0000256" key="1">
    <source>
        <dbReference type="SAM" id="MobiDB-lite"/>
    </source>
</evidence>
<sequence length="114" mass="13207">MQTGNRLEFNRVAELFGTMIVLIELKKTVMNNYQQPQTEGHDEQTVLIDPAITGETDEMDPTFYQDGPPVDPEEEEEEDDDDFPSREDLEDDEYDLNHDTEDDLSLNTDDDDDF</sequence>
<keyword evidence="3" id="KW-1185">Reference proteome</keyword>
<reference evidence="2 3" key="1">
    <citation type="submission" date="2016-08" db="EMBL/GenBank/DDBJ databases">
        <authorList>
            <person name="Seilhamer J.J."/>
        </authorList>
    </citation>
    <scope>NUCLEOTIDE SEQUENCE [LARGE SCALE GENOMIC DNA]</scope>
    <source>
        <strain evidence="2 3">DX4</strain>
    </source>
</reference>
<organism evidence="2 3">
    <name type="scientific">Pedobacter steynii</name>
    <dbReference type="NCBI Taxonomy" id="430522"/>
    <lineage>
        <taxon>Bacteria</taxon>
        <taxon>Pseudomonadati</taxon>
        <taxon>Bacteroidota</taxon>
        <taxon>Sphingobacteriia</taxon>
        <taxon>Sphingobacteriales</taxon>
        <taxon>Sphingobacteriaceae</taxon>
        <taxon>Pedobacter</taxon>
    </lineage>
</organism>
<evidence type="ECO:0000313" key="2">
    <source>
        <dbReference type="EMBL" id="AOM79456.1"/>
    </source>
</evidence>
<evidence type="ECO:0000313" key="3">
    <source>
        <dbReference type="Proteomes" id="UP000094313"/>
    </source>
</evidence>
<name>A0A1D7QL96_9SPHI</name>